<reference evidence="2" key="1">
    <citation type="submission" date="2018-02" db="EMBL/GenBank/DDBJ databases">
        <authorList>
            <person name="Cohen D.B."/>
            <person name="Kent A.D."/>
        </authorList>
    </citation>
    <scope>NUCLEOTIDE SEQUENCE</scope>
</reference>
<evidence type="ECO:0000256" key="1">
    <source>
        <dbReference type="SAM" id="MobiDB-lite"/>
    </source>
</evidence>
<proteinExistence type="predicted"/>
<feature type="compositionally biased region" description="Polar residues" evidence="1">
    <location>
        <begin position="12"/>
        <end position="25"/>
    </location>
</feature>
<name>A0A2N9FCR4_FAGSY</name>
<accession>A0A2N9FCR4</accession>
<dbReference type="EMBL" id="OIVN01000742">
    <property type="protein sequence ID" value="SPC84918.1"/>
    <property type="molecule type" value="Genomic_DNA"/>
</dbReference>
<feature type="compositionally biased region" description="Polar residues" evidence="1">
    <location>
        <begin position="45"/>
        <end position="55"/>
    </location>
</feature>
<sequence length="170" mass="19032">MVESGPRWLVGESNSGSKRPRSTLTGHGGAEHAVKGHKEIRPGSRNRTARGNSRSSSKEPRWVLMRPWGDREGSQVKIEKAHIEAEEKLDVAEVHYMSHGTNVKPGKAHINAEEMLDAAEVHYTCFAEKIHDEAEVAFDRQWMCRGGLQAESDYGSKLGVQKDYMKPRPN</sequence>
<protein>
    <submittedName>
        <fullName evidence="2">Uncharacterized protein</fullName>
    </submittedName>
</protein>
<feature type="region of interest" description="Disordered" evidence="1">
    <location>
        <begin position="1"/>
        <end position="68"/>
    </location>
</feature>
<organism evidence="2">
    <name type="scientific">Fagus sylvatica</name>
    <name type="common">Beechnut</name>
    <dbReference type="NCBI Taxonomy" id="28930"/>
    <lineage>
        <taxon>Eukaryota</taxon>
        <taxon>Viridiplantae</taxon>
        <taxon>Streptophyta</taxon>
        <taxon>Embryophyta</taxon>
        <taxon>Tracheophyta</taxon>
        <taxon>Spermatophyta</taxon>
        <taxon>Magnoliopsida</taxon>
        <taxon>eudicotyledons</taxon>
        <taxon>Gunneridae</taxon>
        <taxon>Pentapetalae</taxon>
        <taxon>rosids</taxon>
        <taxon>fabids</taxon>
        <taxon>Fagales</taxon>
        <taxon>Fagaceae</taxon>
        <taxon>Fagus</taxon>
    </lineage>
</organism>
<dbReference type="AlphaFoldDB" id="A0A2N9FCR4"/>
<evidence type="ECO:0000313" key="2">
    <source>
        <dbReference type="EMBL" id="SPC84918.1"/>
    </source>
</evidence>
<gene>
    <name evidence="2" type="ORF">FSB_LOCUS12800</name>
</gene>
<feature type="compositionally biased region" description="Basic and acidic residues" evidence="1">
    <location>
        <begin position="29"/>
        <end position="42"/>
    </location>
</feature>